<gene>
    <name evidence="1" type="ORF">LCGC14_1942350</name>
</gene>
<dbReference type="AlphaFoldDB" id="A0A0F9FK66"/>
<organism evidence="1">
    <name type="scientific">marine sediment metagenome</name>
    <dbReference type="NCBI Taxonomy" id="412755"/>
    <lineage>
        <taxon>unclassified sequences</taxon>
        <taxon>metagenomes</taxon>
        <taxon>ecological metagenomes</taxon>
    </lineage>
</organism>
<name>A0A0F9FK66_9ZZZZ</name>
<reference evidence="1" key="1">
    <citation type="journal article" date="2015" name="Nature">
        <title>Complex archaea that bridge the gap between prokaryotes and eukaryotes.</title>
        <authorList>
            <person name="Spang A."/>
            <person name="Saw J.H."/>
            <person name="Jorgensen S.L."/>
            <person name="Zaremba-Niedzwiedzka K."/>
            <person name="Martijn J."/>
            <person name="Lind A.E."/>
            <person name="van Eijk R."/>
            <person name="Schleper C."/>
            <person name="Guy L."/>
            <person name="Ettema T.J."/>
        </authorList>
    </citation>
    <scope>NUCLEOTIDE SEQUENCE</scope>
</reference>
<proteinExistence type="predicted"/>
<evidence type="ECO:0000313" key="1">
    <source>
        <dbReference type="EMBL" id="KKL86678.1"/>
    </source>
</evidence>
<dbReference type="EMBL" id="LAZR01021042">
    <property type="protein sequence ID" value="KKL86678.1"/>
    <property type="molecule type" value="Genomic_DNA"/>
</dbReference>
<accession>A0A0F9FK66</accession>
<comment type="caution">
    <text evidence="1">The sequence shown here is derived from an EMBL/GenBank/DDBJ whole genome shotgun (WGS) entry which is preliminary data.</text>
</comment>
<protein>
    <submittedName>
        <fullName evidence="1">Uncharacterized protein</fullName>
    </submittedName>
</protein>
<sequence length="98" mass="11477">MRMLSENWELDNGEIIKGVHPIGVCEERTCVIHAPTKHHMSEWKQIYRNDRNIFERLCEHGIGHPDPDQFEYWKKADMEFEAIHGCDGCCAPPREESP</sequence>